<dbReference type="InterPro" id="IPR012934">
    <property type="entry name" value="Znf_AD"/>
</dbReference>
<dbReference type="PROSITE" id="PS50157">
    <property type="entry name" value="ZINC_FINGER_C2H2_2"/>
    <property type="match status" value="6"/>
</dbReference>
<evidence type="ECO:0000256" key="5">
    <source>
        <dbReference type="ARBA" id="ARBA00022833"/>
    </source>
</evidence>
<evidence type="ECO:0000256" key="6">
    <source>
        <dbReference type="ARBA" id="ARBA00023125"/>
    </source>
</evidence>
<feature type="binding site" evidence="10">
    <location>
        <position position="16"/>
    </location>
    <ligand>
        <name>Zn(2+)</name>
        <dbReference type="ChEBI" id="CHEBI:29105"/>
    </ligand>
</feature>
<dbReference type="InterPro" id="IPR036236">
    <property type="entry name" value="Znf_C2H2_sf"/>
</dbReference>
<keyword evidence="2 10" id="KW-0479">Metal-binding</keyword>
<evidence type="ECO:0000313" key="13">
    <source>
        <dbReference type="EnsemblMetazoa" id="AALFPA23_015374.P22353"/>
    </source>
</evidence>
<organism evidence="13 14">
    <name type="scientific">Aedes albopictus</name>
    <name type="common">Asian tiger mosquito</name>
    <name type="synonym">Stegomyia albopicta</name>
    <dbReference type="NCBI Taxonomy" id="7160"/>
    <lineage>
        <taxon>Eukaryota</taxon>
        <taxon>Metazoa</taxon>
        <taxon>Ecdysozoa</taxon>
        <taxon>Arthropoda</taxon>
        <taxon>Hexapoda</taxon>
        <taxon>Insecta</taxon>
        <taxon>Pterygota</taxon>
        <taxon>Neoptera</taxon>
        <taxon>Endopterygota</taxon>
        <taxon>Diptera</taxon>
        <taxon>Nematocera</taxon>
        <taxon>Culicoidea</taxon>
        <taxon>Culicidae</taxon>
        <taxon>Culicinae</taxon>
        <taxon>Aedini</taxon>
        <taxon>Aedes</taxon>
        <taxon>Stegomyia</taxon>
    </lineage>
</organism>
<dbReference type="InterPro" id="IPR050527">
    <property type="entry name" value="Snail/Krueppel_Znf"/>
</dbReference>
<keyword evidence="3" id="KW-0677">Repeat</keyword>
<name>A0ABM1Z5Y2_AEDAL</name>
<dbReference type="PANTHER" id="PTHR24388">
    <property type="entry name" value="ZINC FINGER PROTEIN"/>
    <property type="match status" value="1"/>
</dbReference>
<dbReference type="SMART" id="SM00868">
    <property type="entry name" value="zf-AD"/>
    <property type="match status" value="1"/>
</dbReference>
<keyword evidence="4 9" id="KW-0863">Zinc-finger</keyword>
<evidence type="ECO:0000256" key="10">
    <source>
        <dbReference type="PROSITE-ProRule" id="PRU01263"/>
    </source>
</evidence>
<dbReference type="SMART" id="SM00355">
    <property type="entry name" value="ZnF_C2H2"/>
    <property type="match status" value="10"/>
</dbReference>
<keyword evidence="5 10" id="KW-0862">Zinc</keyword>
<feature type="domain" description="C2H2-type" evidence="11">
    <location>
        <begin position="488"/>
        <end position="515"/>
    </location>
</feature>
<dbReference type="SUPFAM" id="SSF57716">
    <property type="entry name" value="Glucocorticoid receptor-like (DNA-binding domain)"/>
    <property type="match status" value="1"/>
</dbReference>
<reference evidence="13" key="2">
    <citation type="submission" date="2025-05" db="UniProtKB">
        <authorList>
            <consortium name="EnsemblMetazoa"/>
        </authorList>
    </citation>
    <scope>IDENTIFICATION</scope>
    <source>
        <strain evidence="13">Foshan</strain>
    </source>
</reference>
<comment type="subcellular location">
    <subcellularLocation>
        <location evidence="1">Nucleus</location>
    </subcellularLocation>
</comment>
<feature type="domain" description="C2H2-type" evidence="11">
    <location>
        <begin position="459"/>
        <end position="487"/>
    </location>
</feature>
<evidence type="ECO:0000256" key="4">
    <source>
        <dbReference type="ARBA" id="ARBA00022771"/>
    </source>
</evidence>
<evidence type="ECO:0000256" key="3">
    <source>
        <dbReference type="ARBA" id="ARBA00022737"/>
    </source>
</evidence>
<comment type="similarity">
    <text evidence="8">Belongs to the snail C2H2-type zinc-finger protein family.</text>
</comment>
<keyword evidence="14" id="KW-1185">Reference proteome</keyword>
<sequence length="683" mass="78851">MVTFNLSTFPEVCRLCLQSKHPDELVSVDTVRPLFDRKLADLLEELTFPVPTKVVPYFPTEVCSMCLEVVDFFFKYKQKMNFIHRFLVAFAEVKLGSDVSLVKLFNDHNDYFSILFKDLDLCNKDELLVEDMLGEYSQYKIASMPIVKQEAEPEPDHVPDEDLTQDDEMLEFQIEVLEEHDEKANEVFSAERFLEELGEVKQNAAGHKMVEIKAEPVLLMGSEVSGEIEEATCSDSEHIDDFSEKYEEAVMDTIEQEMEDIHREQKQEVTREPAKKVEQVERKETLKCGKCKYKTTVKDAMVLHEKRHEENDHLEGIQCRHHSCLKVFSSEEDYQIHLKEGSHKQHVCDICGASLKHKFSLEVHLLRHAGTPRFPCSYCSSSFYSKTELGNHVRSIHTTGEQWECQKCGSVFKNRKLLNQHLESHVEERNFKCDACEFAFKTLQHLRRHITTVHKLVRFNCGHCSATYGRKDKLRMHMERVHNIQSYFVCDICVRTFSNAKALAEHKSHHANPAALECPICLLAFDNSQSFDSHGCITYREDYVCCGKDFKFHVNYNRHMLSEHGEKTNARVKPASGMLVGQLRASRRSGPPRCRMCGRECSTLVQRRKHEAKCGLLKQRSTLLGQVRNVKQSGESQEIEGEMGEEEHLIEDEEEHLEDEMDDEEEAQFVIDEDMDGGAMAEC</sequence>
<evidence type="ECO:0000256" key="8">
    <source>
        <dbReference type="ARBA" id="ARBA00037948"/>
    </source>
</evidence>
<protein>
    <recommendedName>
        <fullName evidence="15">C2h2-type zn-finger protein</fullName>
    </recommendedName>
</protein>
<dbReference type="PANTHER" id="PTHR24388:SF54">
    <property type="entry name" value="PROTEIN ESCARGOT"/>
    <property type="match status" value="1"/>
</dbReference>
<evidence type="ECO:0008006" key="15">
    <source>
        <dbReference type="Google" id="ProtNLM"/>
    </source>
</evidence>
<reference evidence="14" key="1">
    <citation type="journal article" date="2015" name="Proc. Natl. Acad. Sci. U.S.A.">
        <title>Genome sequence of the Asian Tiger mosquito, Aedes albopictus, reveals insights into its biology, genetics, and evolution.</title>
        <authorList>
            <person name="Chen X.G."/>
            <person name="Jiang X."/>
            <person name="Gu J."/>
            <person name="Xu M."/>
            <person name="Wu Y."/>
            <person name="Deng Y."/>
            <person name="Zhang C."/>
            <person name="Bonizzoni M."/>
            <person name="Dermauw W."/>
            <person name="Vontas J."/>
            <person name="Armbruster P."/>
            <person name="Huang X."/>
            <person name="Yang Y."/>
            <person name="Zhang H."/>
            <person name="He W."/>
            <person name="Peng H."/>
            <person name="Liu Y."/>
            <person name="Wu K."/>
            <person name="Chen J."/>
            <person name="Lirakis M."/>
            <person name="Topalis P."/>
            <person name="Van Leeuwen T."/>
            <person name="Hall A.B."/>
            <person name="Jiang X."/>
            <person name="Thorpe C."/>
            <person name="Mueller R.L."/>
            <person name="Sun C."/>
            <person name="Waterhouse R.M."/>
            <person name="Yan G."/>
            <person name="Tu Z.J."/>
            <person name="Fang X."/>
            <person name="James A.A."/>
        </authorList>
    </citation>
    <scope>NUCLEOTIDE SEQUENCE [LARGE SCALE GENOMIC DNA]</scope>
    <source>
        <strain evidence="14">Foshan</strain>
    </source>
</reference>
<dbReference type="Pfam" id="PF13912">
    <property type="entry name" value="zf-C2H2_6"/>
    <property type="match status" value="2"/>
</dbReference>
<feature type="domain" description="C2H2-type" evidence="11">
    <location>
        <begin position="374"/>
        <end position="402"/>
    </location>
</feature>
<evidence type="ECO:0000256" key="7">
    <source>
        <dbReference type="ARBA" id="ARBA00023242"/>
    </source>
</evidence>
<evidence type="ECO:0000256" key="1">
    <source>
        <dbReference type="ARBA" id="ARBA00004123"/>
    </source>
</evidence>
<dbReference type="EnsemblMetazoa" id="AALFPA23_015374.R22353">
    <property type="protein sequence ID" value="AALFPA23_015374.P22353"/>
    <property type="gene ID" value="AALFPA23_015374"/>
</dbReference>
<dbReference type="Proteomes" id="UP000069940">
    <property type="component" value="Unassembled WGS sequence"/>
</dbReference>
<proteinExistence type="inferred from homology"/>
<feature type="domain" description="C2H2-type" evidence="11">
    <location>
        <begin position="346"/>
        <end position="373"/>
    </location>
</feature>
<dbReference type="GeneID" id="109426817"/>
<dbReference type="SUPFAM" id="SSF57667">
    <property type="entry name" value="beta-beta-alpha zinc fingers"/>
    <property type="match status" value="4"/>
</dbReference>
<dbReference type="Pfam" id="PF00096">
    <property type="entry name" value="zf-C2H2"/>
    <property type="match status" value="3"/>
</dbReference>
<evidence type="ECO:0000256" key="2">
    <source>
        <dbReference type="ARBA" id="ARBA00022723"/>
    </source>
</evidence>
<evidence type="ECO:0000256" key="9">
    <source>
        <dbReference type="PROSITE-ProRule" id="PRU00042"/>
    </source>
</evidence>
<dbReference type="PROSITE" id="PS51915">
    <property type="entry name" value="ZAD"/>
    <property type="match status" value="1"/>
</dbReference>
<keyword evidence="7" id="KW-0539">Nucleus</keyword>
<evidence type="ECO:0000313" key="14">
    <source>
        <dbReference type="Proteomes" id="UP000069940"/>
    </source>
</evidence>
<dbReference type="PROSITE" id="PS00028">
    <property type="entry name" value="ZINC_FINGER_C2H2_1"/>
    <property type="match status" value="6"/>
</dbReference>
<feature type="binding site" evidence="10">
    <location>
        <position position="13"/>
    </location>
    <ligand>
        <name>Zn(2+)</name>
        <dbReference type="ChEBI" id="CHEBI:29105"/>
    </ligand>
</feature>
<feature type="domain" description="ZAD" evidence="12">
    <location>
        <begin position="11"/>
        <end position="90"/>
    </location>
</feature>
<keyword evidence="6" id="KW-0238">DNA-binding</keyword>
<feature type="domain" description="C2H2-type" evidence="11">
    <location>
        <begin position="403"/>
        <end position="430"/>
    </location>
</feature>
<feature type="domain" description="C2H2-type" evidence="11">
    <location>
        <begin position="431"/>
        <end position="454"/>
    </location>
</feature>
<dbReference type="RefSeq" id="XP_019557899.3">
    <property type="nucleotide sequence ID" value="XM_019702354.3"/>
</dbReference>
<dbReference type="InterPro" id="IPR013087">
    <property type="entry name" value="Znf_C2H2_type"/>
</dbReference>
<dbReference type="Gene3D" id="3.30.160.60">
    <property type="entry name" value="Classic Zinc Finger"/>
    <property type="match status" value="3"/>
</dbReference>
<feature type="binding site" evidence="10">
    <location>
        <position position="66"/>
    </location>
    <ligand>
        <name>Zn(2+)</name>
        <dbReference type="ChEBI" id="CHEBI:29105"/>
    </ligand>
</feature>
<evidence type="ECO:0000259" key="11">
    <source>
        <dbReference type="PROSITE" id="PS50157"/>
    </source>
</evidence>
<accession>A0ABM1Z5Y2</accession>
<evidence type="ECO:0000259" key="12">
    <source>
        <dbReference type="PROSITE" id="PS51915"/>
    </source>
</evidence>
<feature type="binding site" evidence="10">
    <location>
        <position position="63"/>
    </location>
    <ligand>
        <name>Zn(2+)</name>
        <dbReference type="ChEBI" id="CHEBI:29105"/>
    </ligand>
</feature>